<evidence type="ECO:0000259" key="8">
    <source>
        <dbReference type="Pfam" id="PF04893"/>
    </source>
</evidence>
<dbReference type="OMA" id="KRAAGNY"/>
<dbReference type="STRING" id="670386.D3BM06"/>
<evidence type="ECO:0000256" key="5">
    <source>
        <dbReference type="ARBA" id="ARBA00023136"/>
    </source>
</evidence>
<gene>
    <name evidence="9" type="primary">yipf1</name>
    <name evidence="9" type="ORF">PPL_12213</name>
</gene>
<feature type="transmembrane region" description="Helical" evidence="6">
    <location>
        <begin position="215"/>
        <end position="237"/>
    </location>
</feature>
<evidence type="ECO:0000313" key="10">
    <source>
        <dbReference type="Proteomes" id="UP000001396"/>
    </source>
</evidence>
<keyword evidence="4 6" id="KW-1133">Transmembrane helix</keyword>
<evidence type="ECO:0000313" key="9">
    <source>
        <dbReference type="EMBL" id="EFA77607.1"/>
    </source>
</evidence>
<organism evidence="9 10">
    <name type="scientific">Heterostelium pallidum (strain ATCC 26659 / Pp 5 / PN500)</name>
    <name type="common">Cellular slime mold</name>
    <name type="synonym">Polysphondylium pallidum</name>
    <dbReference type="NCBI Taxonomy" id="670386"/>
    <lineage>
        <taxon>Eukaryota</taxon>
        <taxon>Amoebozoa</taxon>
        <taxon>Evosea</taxon>
        <taxon>Eumycetozoa</taxon>
        <taxon>Dictyostelia</taxon>
        <taxon>Acytosteliales</taxon>
        <taxon>Acytosteliaceae</taxon>
        <taxon>Heterostelium</taxon>
    </lineage>
</organism>
<dbReference type="FunCoup" id="D3BM06">
    <property type="interactions" value="425"/>
</dbReference>
<dbReference type="InterPro" id="IPR006977">
    <property type="entry name" value="Yip1_dom"/>
</dbReference>
<feature type="compositionally biased region" description="Low complexity" evidence="7">
    <location>
        <begin position="22"/>
        <end position="47"/>
    </location>
</feature>
<evidence type="ECO:0000256" key="2">
    <source>
        <dbReference type="ARBA" id="ARBA00010596"/>
    </source>
</evidence>
<evidence type="ECO:0000256" key="7">
    <source>
        <dbReference type="SAM" id="MobiDB-lite"/>
    </source>
</evidence>
<feature type="transmembrane region" description="Helical" evidence="6">
    <location>
        <begin position="249"/>
        <end position="271"/>
    </location>
</feature>
<dbReference type="InterPro" id="IPR039765">
    <property type="entry name" value="Yip5/YIPF1/YIPF2"/>
</dbReference>
<dbReference type="InParanoid" id="D3BM06"/>
<dbReference type="AlphaFoldDB" id="D3BM06"/>
<dbReference type="RefSeq" id="XP_020429735.1">
    <property type="nucleotide sequence ID" value="XM_020582954.1"/>
</dbReference>
<comment type="subcellular location">
    <subcellularLocation>
        <location evidence="6">Golgi apparatus membrane</location>
        <topology evidence="6">Multi-pass membrane protein</topology>
    </subcellularLocation>
    <subcellularLocation>
        <location evidence="1">Membrane</location>
        <topology evidence="1">Multi-pass membrane protein</topology>
    </subcellularLocation>
</comment>
<proteinExistence type="inferred from homology"/>
<dbReference type="Proteomes" id="UP000001396">
    <property type="component" value="Unassembled WGS sequence"/>
</dbReference>
<feature type="compositionally biased region" description="Low complexity" evidence="7">
    <location>
        <begin position="90"/>
        <end position="102"/>
    </location>
</feature>
<feature type="region of interest" description="Disordered" evidence="7">
    <location>
        <begin position="1"/>
        <end position="47"/>
    </location>
</feature>
<accession>D3BM06</accession>
<comment type="caution">
    <text evidence="9">The sequence shown here is derived from an EMBL/GenBank/DDBJ whole genome shotgun (WGS) entry which is preliminary data.</text>
</comment>
<keyword evidence="3 6" id="KW-0812">Transmembrane</keyword>
<protein>
    <recommendedName>
        <fullName evidence="6">Protein YIPF</fullName>
    </recommendedName>
</protein>
<feature type="compositionally biased region" description="Low complexity" evidence="7">
    <location>
        <begin position="349"/>
        <end position="367"/>
    </location>
</feature>
<feature type="transmembrane region" description="Helical" evidence="6">
    <location>
        <begin position="277"/>
        <end position="295"/>
    </location>
</feature>
<name>D3BM06_HETP5</name>
<dbReference type="PANTHER" id="PTHR12822:SF2">
    <property type="entry name" value="PROTEIN YIPF"/>
    <property type="match status" value="1"/>
</dbReference>
<dbReference type="GO" id="GO:0000139">
    <property type="term" value="C:Golgi membrane"/>
    <property type="evidence" value="ECO:0007669"/>
    <property type="project" value="UniProtKB-SubCell"/>
</dbReference>
<sequence>MSYNNHDDGNPFYTDVPTTSPTQTNNNNINNNTNNNTNNNVNNQYNNQPQAIFTNTNVNFDDYSSAPKQSTQYQPDLQFQSFEHATIDVNSKSNNNSNNNNNRIGGGGINVPEADFSETVNLNSEGQADQKKYSFYQPQYYRFLFNVDTTEVAHRLLRSMIPIKFSFFDLIRENPDIYGPFWVTTTLVFIIAATANLNSYFHSDHKLWEANFKTVVYSAIAIYGYALVIPLVLWGIFKWMKLGLRILDMLCIYGYALFIFIPASIICLIPVGLVQWIVVGVCTLVSGAFLVTNVFAPLKGDYTKRGLIICGGIAALHLGLALLLKLYFFANNTDGQFVVTPTPSPTPTLTPTTTTTGSSTGNSTTTA</sequence>
<dbReference type="GO" id="GO:0031267">
    <property type="term" value="F:small GTPase binding"/>
    <property type="evidence" value="ECO:0007669"/>
    <property type="project" value="InterPro"/>
</dbReference>
<feature type="domain" description="Yip1" evidence="8">
    <location>
        <begin position="166"/>
        <end position="321"/>
    </location>
</feature>
<evidence type="ECO:0000256" key="1">
    <source>
        <dbReference type="ARBA" id="ARBA00004141"/>
    </source>
</evidence>
<dbReference type="GO" id="GO:0016192">
    <property type="term" value="P:vesicle-mediated transport"/>
    <property type="evidence" value="ECO:0007669"/>
    <property type="project" value="InterPro"/>
</dbReference>
<feature type="region of interest" description="Disordered" evidence="7">
    <location>
        <begin position="89"/>
        <end position="110"/>
    </location>
</feature>
<feature type="transmembrane region" description="Helical" evidence="6">
    <location>
        <begin position="307"/>
        <end position="330"/>
    </location>
</feature>
<dbReference type="PANTHER" id="PTHR12822">
    <property type="entry name" value="PROTEIN YIPF"/>
    <property type="match status" value="1"/>
</dbReference>
<dbReference type="GeneID" id="31367680"/>
<evidence type="ECO:0000256" key="4">
    <source>
        <dbReference type="ARBA" id="ARBA00022989"/>
    </source>
</evidence>
<feature type="transmembrane region" description="Helical" evidence="6">
    <location>
        <begin position="177"/>
        <end position="195"/>
    </location>
</feature>
<evidence type="ECO:0000256" key="3">
    <source>
        <dbReference type="ARBA" id="ARBA00022692"/>
    </source>
</evidence>
<reference evidence="9 10" key="1">
    <citation type="journal article" date="2011" name="Genome Res.">
        <title>Phylogeny-wide analysis of social amoeba genomes highlights ancient origins for complex intercellular communication.</title>
        <authorList>
            <person name="Heidel A.J."/>
            <person name="Lawal H.M."/>
            <person name="Felder M."/>
            <person name="Schilde C."/>
            <person name="Helps N.R."/>
            <person name="Tunggal B."/>
            <person name="Rivero F."/>
            <person name="John U."/>
            <person name="Schleicher M."/>
            <person name="Eichinger L."/>
            <person name="Platzer M."/>
            <person name="Noegel A.A."/>
            <person name="Schaap P."/>
            <person name="Gloeckner G."/>
        </authorList>
    </citation>
    <scope>NUCLEOTIDE SEQUENCE [LARGE SCALE GENOMIC DNA]</scope>
    <source>
        <strain evidence="10">ATCC 26659 / Pp 5 / PN500</strain>
    </source>
</reference>
<comment type="similarity">
    <text evidence="2 6">Belongs to the YIP1 family.</text>
</comment>
<keyword evidence="10" id="KW-1185">Reference proteome</keyword>
<dbReference type="EMBL" id="ADBJ01000042">
    <property type="protein sequence ID" value="EFA77607.1"/>
    <property type="molecule type" value="Genomic_DNA"/>
</dbReference>
<dbReference type="Pfam" id="PF04893">
    <property type="entry name" value="Yip1"/>
    <property type="match status" value="1"/>
</dbReference>
<keyword evidence="5 6" id="KW-0472">Membrane</keyword>
<evidence type="ECO:0000256" key="6">
    <source>
        <dbReference type="RuleBase" id="RU361264"/>
    </source>
</evidence>
<feature type="region of interest" description="Disordered" evidence="7">
    <location>
        <begin position="341"/>
        <end position="367"/>
    </location>
</feature>